<dbReference type="eggNOG" id="KOG3086">
    <property type="taxonomic scope" value="Eukaryota"/>
</dbReference>
<comment type="similarity">
    <text evidence="1">Belongs to the MEMO1 family.</text>
</comment>
<gene>
    <name evidence="2" type="ORF">VDAG_06830</name>
</gene>
<proteinExistence type="inferred from homology"/>
<name>G2X9J8_VERDV</name>
<reference evidence="2 3" key="1">
    <citation type="submission" date="2008-03" db="EMBL/GenBank/DDBJ databases">
        <title>The Genome Sequence of Verticillium dahliae VdLs.17.</title>
        <authorList>
            <consortium name="The Broad Institute Genome Sequencing Platform"/>
            <person name="Ma L.-J.J."/>
            <person name="Klosterman S.J."/>
            <person name="Subbarao K."/>
            <person name="Dobinson K."/>
            <person name="Veronese P."/>
            <person name="Kang S."/>
            <person name="Gold S.E."/>
            <person name="Young S."/>
            <person name="Jaffe D."/>
            <person name="Gnerre S."/>
            <person name="Berlin A."/>
            <person name="Heiman D."/>
            <person name="Hepburn T."/>
            <person name="Sykes S."/>
            <person name="Alvarado L."/>
            <person name="Kodira C.D."/>
            <person name="Lander E."/>
            <person name="Galagan J."/>
            <person name="Nusbaum C."/>
            <person name="Birren B."/>
        </authorList>
    </citation>
    <scope>NUCLEOTIDE SEQUENCE [LARGE SCALE GENOMIC DNA]</scope>
    <source>
        <strain evidence="3">VdLs.17 / ATCC MYA-4575 / FGSC 10137</strain>
    </source>
</reference>
<dbReference type="RefSeq" id="XP_009657829.1">
    <property type="nucleotide sequence ID" value="XM_009659534.1"/>
</dbReference>
<dbReference type="PANTHER" id="PTHR11060:SF0">
    <property type="entry name" value="PROTEIN MEMO1"/>
    <property type="match status" value="1"/>
</dbReference>
<reference evidence="3" key="2">
    <citation type="journal article" date="2011" name="PLoS Pathog.">
        <title>Comparative genomics yields insights into niche adaptation of plant vascular wilt pathogens.</title>
        <authorList>
            <person name="Klosterman S.J."/>
            <person name="Subbarao K.V."/>
            <person name="Kang S."/>
            <person name="Veronese P."/>
            <person name="Gold S.E."/>
            <person name="Thomma B.P.H.J."/>
            <person name="Chen Z."/>
            <person name="Henrissat B."/>
            <person name="Lee Y.-H."/>
            <person name="Park J."/>
            <person name="Garcia-Pedrajas M.D."/>
            <person name="Barbara D.J."/>
            <person name="Anchieta A."/>
            <person name="de Jonge R."/>
            <person name="Santhanam P."/>
            <person name="Maruthachalam K."/>
            <person name="Atallah Z."/>
            <person name="Amyotte S.G."/>
            <person name="Paz Z."/>
            <person name="Inderbitzin P."/>
            <person name="Hayes R.J."/>
            <person name="Heiman D.I."/>
            <person name="Young S."/>
            <person name="Zeng Q."/>
            <person name="Engels R."/>
            <person name="Galagan J."/>
            <person name="Cuomo C.A."/>
            <person name="Dobinson K.F."/>
            <person name="Ma L.-J."/>
        </authorList>
    </citation>
    <scope>NUCLEOTIDE SEQUENCE [LARGE SCALE GENOMIC DNA]</scope>
    <source>
        <strain evidence="3">VdLs.17 / ATCC MYA-4575 / FGSC 10137</strain>
    </source>
</reference>
<dbReference type="InParanoid" id="G2X9J8"/>
<dbReference type="KEGG" id="vda:VDAG_06830"/>
<dbReference type="CDD" id="cd07361">
    <property type="entry name" value="MEMO_like"/>
    <property type="match status" value="1"/>
</dbReference>
<dbReference type="OrthoDB" id="417112at2759"/>
<organism evidence="2 3">
    <name type="scientific">Verticillium dahliae (strain VdLs.17 / ATCC MYA-4575 / FGSC 10137)</name>
    <name type="common">Verticillium wilt</name>
    <dbReference type="NCBI Taxonomy" id="498257"/>
    <lineage>
        <taxon>Eukaryota</taxon>
        <taxon>Fungi</taxon>
        <taxon>Dikarya</taxon>
        <taxon>Ascomycota</taxon>
        <taxon>Pezizomycotina</taxon>
        <taxon>Sordariomycetes</taxon>
        <taxon>Hypocreomycetidae</taxon>
        <taxon>Glomerellales</taxon>
        <taxon>Plectosphaerellaceae</taxon>
        <taxon>Verticillium</taxon>
    </lineage>
</organism>
<keyword evidence="3" id="KW-1185">Reference proteome</keyword>
<evidence type="ECO:0000256" key="1">
    <source>
        <dbReference type="ARBA" id="ARBA00006315"/>
    </source>
</evidence>
<dbReference type="OMA" id="MHLPYIH"/>
<dbReference type="InterPro" id="IPR002737">
    <property type="entry name" value="MEMO1_fam"/>
</dbReference>
<dbReference type="Proteomes" id="UP000001611">
    <property type="component" value="Unassembled WGS sequence"/>
</dbReference>
<dbReference type="FunCoup" id="G2X9J8">
    <property type="interactions" value="492"/>
</dbReference>
<dbReference type="STRING" id="498257.G2X9J8"/>
<protein>
    <submittedName>
        <fullName evidence="2">MEMO1 protein</fullName>
    </submittedName>
</protein>
<dbReference type="HAMAP" id="MF_00055">
    <property type="entry name" value="MEMO1"/>
    <property type="match status" value="1"/>
</dbReference>
<dbReference type="Gene3D" id="3.40.830.10">
    <property type="entry name" value="LigB-like"/>
    <property type="match status" value="1"/>
</dbReference>
<dbReference type="EMBL" id="DS572708">
    <property type="protein sequence ID" value="EGY15666.1"/>
    <property type="molecule type" value="Genomic_DNA"/>
</dbReference>
<dbReference type="PANTHER" id="PTHR11060">
    <property type="entry name" value="PROTEIN MEMO1"/>
    <property type="match status" value="1"/>
</dbReference>
<sequence>MSSRDVRKPGKAGSWYLADAKQLAEQLEGFLDDVPSQINSSDVPIPGARVIIAPHAGYSYSGPTAAWAYKSLDLSQTKRVFLLGPSHTFYLKGCAVTTFKHYGTPFGNIRVDEEVTSTLRTALSLPDMPPANDNKEHSLEMHLPYLWTMFAKTFGSPDAFPTLVPILVGDGTKTAERAVGAWLLPYLRDPANAFVVSSDFCHWGDNFSYTPYSPHAKVDGSLSHISSRSRVPAGRPIHETIKELDDQAIAAIKTGEYARFYDNLSLTKNTVCGRHPIGVMMAALELLAEEEGRGGEDKGRFQFVRYERSNLVEDADDMSVSYVSARMVVMGSMDGNIIASLVD</sequence>
<evidence type="ECO:0000313" key="3">
    <source>
        <dbReference type="Proteomes" id="UP000001611"/>
    </source>
</evidence>
<dbReference type="NCBIfam" id="TIGR04336">
    <property type="entry name" value="AmmeMemoSam_B"/>
    <property type="match status" value="1"/>
</dbReference>
<dbReference type="GeneID" id="20708293"/>
<evidence type="ECO:0000313" key="2">
    <source>
        <dbReference type="EMBL" id="EGY15666.1"/>
    </source>
</evidence>
<dbReference type="AlphaFoldDB" id="G2X9J8"/>
<dbReference type="Pfam" id="PF01875">
    <property type="entry name" value="Memo"/>
    <property type="match status" value="1"/>
</dbReference>
<accession>G2X9J8</accession>
<dbReference type="HOGENOM" id="CLU_038085_0_0_1"/>